<dbReference type="InterPro" id="IPR006677">
    <property type="entry name" value="tRNA_intron_Endonuc_cat-like"/>
</dbReference>
<gene>
    <name evidence="2" type="ORF">GC250_03945</name>
</gene>
<reference evidence="2 3" key="1">
    <citation type="submission" date="2019-10" db="EMBL/GenBank/DDBJ databases">
        <title>Sequencing and Assembly of Multiple Reported Metal-Biooxidizing Members of the Extremely Thermoacidophilic Archaeal Family Sulfolobaceae.</title>
        <authorList>
            <person name="Counts J.A."/>
            <person name="Kelly R.M."/>
        </authorList>
    </citation>
    <scope>NUCLEOTIDE SEQUENCE [LARGE SCALE GENOMIC DNA]</scope>
    <source>
        <strain evidence="2 3">DSM 6482</strain>
    </source>
</reference>
<evidence type="ECO:0000259" key="1">
    <source>
        <dbReference type="Pfam" id="PF01974"/>
    </source>
</evidence>
<evidence type="ECO:0000313" key="2">
    <source>
        <dbReference type="EMBL" id="MUN28613.1"/>
    </source>
</evidence>
<dbReference type="GO" id="GO:0003676">
    <property type="term" value="F:nucleic acid binding"/>
    <property type="evidence" value="ECO:0007669"/>
    <property type="project" value="InterPro"/>
</dbReference>
<keyword evidence="3" id="KW-1185">Reference proteome</keyword>
<dbReference type="Gene3D" id="3.40.1350.10">
    <property type="match status" value="1"/>
</dbReference>
<proteinExistence type="predicted"/>
<protein>
    <submittedName>
        <fullName evidence="2">Ribonuclease BN</fullName>
    </submittedName>
</protein>
<dbReference type="GO" id="GO:0006388">
    <property type="term" value="P:tRNA splicing, via endonucleolytic cleavage and ligation"/>
    <property type="evidence" value="ECO:0007669"/>
    <property type="project" value="InterPro"/>
</dbReference>
<dbReference type="RefSeq" id="WP_156016339.1">
    <property type="nucleotide sequence ID" value="NZ_WGGD01000005.1"/>
</dbReference>
<dbReference type="EMBL" id="WGGD01000005">
    <property type="protein sequence ID" value="MUN28613.1"/>
    <property type="molecule type" value="Genomic_DNA"/>
</dbReference>
<dbReference type="InterPro" id="IPR011856">
    <property type="entry name" value="tRNA_endonuc-like_dom_sf"/>
</dbReference>
<feature type="domain" description="tRNA intron endonuclease catalytic" evidence="1">
    <location>
        <begin position="33"/>
        <end position="114"/>
    </location>
</feature>
<dbReference type="Pfam" id="PF01974">
    <property type="entry name" value="tRNA_int_endo"/>
    <property type="match status" value="1"/>
</dbReference>
<dbReference type="SUPFAM" id="SSF53032">
    <property type="entry name" value="tRNA-intron endonuclease catalytic domain-like"/>
    <property type="match status" value="1"/>
</dbReference>
<dbReference type="GO" id="GO:0000213">
    <property type="term" value="F:tRNA-intron lyase activity"/>
    <property type="evidence" value="ECO:0007669"/>
    <property type="project" value="InterPro"/>
</dbReference>
<dbReference type="Proteomes" id="UP000470772">
    <property type="component" value="Unassembled WGS sequence"/>
</dbReference>
<dbReference type="AlphaFoldDB" id="A0A6A9QS46"/>
<dbReference type="CDD" id="cd22363">
    <property type="entry name" value="tRNA-intron_lyase_C"/>
    <property type="match status" value="1"/>
</dbReference>
<dbReference type="InterPro" id="IPR036167">
    <property type="entry name" value="tRNA_intron_Endo_cat-like_sf"/>
</dbReference>
<sequence length="124" mass="14391">MSDPVENIKEEQVFQSIINKKGLNKDDILNLNWDRFVVYVDLRQKGKVVQSGYNDFTLILKEHKGESKNRSLILVVSESSKLKLDNLLEIISRSKSLNLDFFLAIVDKYGDITYYNMSETRLSK</sequence>
<organism evidence="2 3">
    <name type="scientific">Sulfuracidifex metallicus DSM 6482 = JCM 9184</name>
    <dbReference type="NCBI Taxonomy" id="523847"/>
    <lineage>
        <taxon>Archaea</taxon>
        <taxon>Thermoproteota</taxon>
        <taxon>Thermoprotei</taxon>
        <taxon>Sulfolobales</taxon>
        <taxon>Sulfolobaceae</taxon>
        <taxon>Sulfuracidifex</taxon>
    </lineage>
</organism>
<evidence type="ECO:0000313" key="3">
    <source>
        <dbReference type="Proteomes" id="UP000470772"/>
    </source>
</evidence>
<name>A0A6A9QS46_SULME</name>
<comment type="caution">
    <text evidence="2">The sequence shown here is derived from an EMBL/GenBank/DDBJ whole genome shotgun (WGS) entry which is preliminary data.</text>
</comment>
<accession>A0A6A9QS46</accession>